<sequence>MSFAEDIVRHISEMPEKEAKRKLAEIILNREKIGRNNYTKENFLDELNQMTLEIVAGDIFK</sequence>
<protein>
    <submittedName>
        <fullName evidence="1">Uncharacterized protein</fullName>
    </submittedName>
</protein>
<name>A0ABQ6NST3_9BACL</name>
<dbReference type="EMBL" id="BTCL01000021">
    <property type="protein sequence ID" value="GMK47618.1"/>
    <property type="molecule type" value="Genomic_DNA"/>
</dbReference>
<organism evidence="1 2">
    <name type="scientific">Paenibacillus glycanilyticus</name>
    <dbReference type="NCBI Taxonomy" id="126569"/>
    <lineage>
        <taxon>Bacteria</taxon>
        <taxon>Bacillati</taxon>
        <taxon>Bacillota</taxon>
        <taxon>Bacilli</taxon>
        <taxon>Bacillales</taxon>
        <taxon>Paenibacillaceae</taxon>
        <taxon>Paenibacillus</taxon>
    </lineage>
</organism>
<dbReference type="RefSeq" id="WP_317981539.1">
    <property type="nucleotide sequence ID" value="NZ_BTCL01000021.1"/>
</dbReference>
<accession>A0ABQ6NST3</accession>
<evidence type="ECO:0000313" key="2">
    <source>
        <dbReference type="Proteomes" id="UP001285921"/>
    </source>
</evidence>
<gene>
    <name evidence="1" type="ORF">PghCCS26_47480</name>
</gene>
<evidence type="ECO:0000313" key="1">
    <source>
        <dbReference type="EMBL" id="GMK47618.1"/>
    </source>
</evidence>
<proteinExistence type="predicted"/>
<keyword evidence="2" id="KW-1185">Reference proteome</keyword>
<dbReference type="Proteomes" id="UP001285921">
    <property type="component" value="Unassembled WGS sequence"/>
</dbReference>
<reference evidence="1 2" key="1">
    <citation type="submission" date="2023-05" db="EMBL/GenBank/DDBJ databases">
        <title>Draft genome of Paenibacillus sp. CCS26.</title>
        <authorList>
            <person name="Akita H."/>
            <person name="Shinto Y."/>
            <person name="Kimura Z."/>
        </authorList>
    </citation>
    <scope>NUCLEOTIDE SEQUENCE [LARGE SCALE GENOMIC DNA]</scope>
    <source>
        <strain evidence="1 2">CCS26</strain>
    </source>
</reference>
<comment type="caution">
    <text evidence="1">The sequence shown here is derived from an EMBL/GenBank/DDBJ whole genome shotgun (WGS) entry which is preliminary data.</text>
</comment>